<gene>
    <name evidence="1" type="ORF">SAMN03080617_04223</name>
</gene>
<proteinExistence type="predicted"/>
<evidence type="ECO:0000313" key="2">
    <source>
        <dbReference type="Proteomes" id="UP000198756"/>
    </source>
</evidence>
<name>A0A1G5ZQ28_9BACT</name>
<dbReference type="STRING" id="279824.SAMN03080617_04223"/>
<reference evidence="2" key="1">
    <citation type="submission" date="2016-10" db="EMBL/GenBank/DDBJ databases">
        <authorList>
            <person name="Varghese N."/>
            <person name="Submissions S."/>
        </authorList>
    </citation>
    <scope>NUCLEOTIDE SEQUENCE [LARGE SCALE GENOMIC DNA]</scope>
    <source>
        <strain evidence="2">DSM 22703</strain>
    </source>
</reference>
<evidence type="ECO:0000313" key="1">
    <source>
        <dbReference type="EMBL" id="SDA96423.1"/>
    </source>
</evidence>
<organism evidence="1 2">
    <name type="scientific">Algoriphagus alkaliphilus</name>
    <dbReference type="NCBI Taxonomy" id="279824"/>
    <lineage>
        <taxon>Bacteria</taxon>
        <taxon>Pseudomonadati</taxon>
        <taxon>Bacteroidota</taxon>
        <taxon>Cytophagia</taxon>
        <taxon>Cytophagales</taxon>
        <taxon>Cyclobacteriaceae</taxon>
        <taxon>Algoriphagus</taxon>
    </lineage>
</organism>
<dbReference type="AlphaFoldDB" id="A0A1G5ZQ28"/>
<keyword evidence="2" id="KW-1185">Reference proteome</keyword>
<accession>A0A1G5ZQ28</accession>
<sequence>MFEDMPEIMKLINYADIYTDLFYLKNQKLMVRVAKFEDVPDNYLDADSFLASRWGLVFLDSDFNKVGEMELTPDRFNGRNIFGDHEGIWISTDHPENPDMSEDFLRFRLITVKQ</sequence>
<dbReference type="Proteomes" id="UP000198756">
    <property type="component" value="Unassembled WGS sequence"/>
</dbReference>
<protein>
    <submittedName>
        <fullName evidence="1">Uncharacterized protein</fullName>
    </submittedName>
</protein>
<dbReference type="EMBL" id="FMXE01000051">
    <property type="protein sequence ID" value="SDA96423.1"/>
    <property type="molecule type" value="Genomic_DNA"/>
</dbReference>